<dbReference type="RefSeq" id="WP_042482761.1">
    <property type="nucleotide sequence ID" value="NZ_CBCRWT010000010.1"/>
</dbReference>
<dbReference type="CDD" id="cd04458">
    <property type="entry name" value="CSP_CDS"/>
    <property type="match status" value="1"/>
</dbReference>
<dbReference type="InterPro" id="IPR012340">
    <property type="entry name" value="NA-bd_OB-fold"/>
</dbReference>
<feature type="transmembrane region" description="Helical" evidence="2">
    <location>
        <begin position="96"/>
        <end position="113"/>
    </location>
</feature>
<dbReference type="InterPro" id="IPR011129">
    <property type="entry name" value="CSD"/>
</dbReference>
<accession>A0ABX4W4N5</accession>
<proteinExistence type="predicted"/>
<evidence type="ECO:0000256" key="1">
    <source>
        <dbReference type="ARBA" id="ARBA00022553"/>
    </source>
</evidence>
<evidence type="ECO:0000313" key="5">
    <source>
        <dbReference type="Proteomes" id="UP000236547"/>
    </source>
</evidence>
<evidence type="ECO:0000259" key="3">
    <source>
        <dbReference type="PROSITE" id="PS51857"/>
    </source>
</evidence>
<evidence type="ECO:0000313" key="4">
    <source>
        <dbReference type="EMBL" id="PNH96115.1"/>
    </source>
</evidence>
<dbReference type="Proteomes" id="UP000236547">
    <property type="component" value="Unassembled WGS sequence"/>
</dbReference>
<dbReference type="PANTHER" id="PTHR12962:SF1">
    <property type="entry name" value="COLD SHOCK DOMAIN-CONTAINING PROTEIN CG9705"/>
    <property type="match status" value="1"/>
</dbReference>
<dbReference type="Pfam" id="PF06961">
    <property type="entry name" value="DUF1294"/>
    <property type="match status" value="1"/>
</dbReference>
<feature type="domain" description="CSD" evidence="3">
    <location>
        <begin position="1"/>
        <end position="65"/>
    </location>
</feature>
<keyword evidence="2" id="KW-0812">Transmembrane</keyword>
<dbReference type="PANTHER" id="PTHR12962">
    <property type="entry name" value="CALCIUM-REGULATED HEAT STABLE PROTEIN CRHSP-24-RELATED"/>
    <property type="match status" value="1"/>
</dbReference>
<gene>
    <name evidence="4" type="ORF">C1O25_22045</name>
</gene>
<organism evidence="4 5">
    <name type="scientific">Vibrio diazotrophicus</name>
    <dbReference type="NCBI Taxonomy" id="685"/>
    <lineage>
        <taxon>Bacteria</taxon>
        <taxon>Pseudomonadati</taxon>
        <taxon>Pseudomonadota</taxon>
        <taxon>Gammaproteobacteria</taxon>
        <taxon>Vibrionales</taxon>
        <taxon>Vibrionaceae</taxon>
        <taxon>Vibrio</taxon>
    </lineage>
</organism>
<keyword evidence="5" id="KW-1185">Reference proteome</keyword>
<keyword evidence="2" id="KW-0472">Membrane</keyword>
<dbReference type="Pfam" id="PF00313">
    <property type="entry name" value="CSD"/>
    <property type="match status" value="1"/>
</dbReference>
<protein>
    <submittedName>
        <fullName evidence="4">DUF1294 domain-containing protein</fullName>
    </submittedName>
</protein>
<dbReference type="InterPro" id="IPR010718">
    <property type="entry name" value="DUF1294"/>
</dbReference>
<feature type="transmembrane region" description="Helical" evidence="2">
    <location>
        <begin position="134"/>
        <end position="151"/>
    </location>
</feature>
<dbReference type="InterPro" id="IPR052069">
    <property type="entry name" value="Ca-reg_mRNA-binding_domain"/>
</dbReference>
<keyword evidence="1" id="KW-0597">Phosphoprotein</keyword>
<dbReference type="GeneID" id="94024748"/>
<comment type="caution">
    <text evidence="4">The sequence shown here is derived from an EMBL/GenBank/DDBJ whole genome shotgun (WGS) entry which is preliminary data.</text>
</comment>
<name>A0ABX4W4N5_VIBDI</name>
<evidence type="ECO:0000256" key="2">
    <source>
        <dbReference type="SAM" id="Phobius"/>
    </source>
</evidence>
<keyword evidence="2" id="KW-1133">Transmembrane helix</keyword>
<feature type="transmembrane region" description="Helical" evidence="2">
    <location>
        <begin position="163"/>
        <end position="180"/>
    </location>
</feature>
<dbReference type="EMBL" id="POSM01000060">
    <property type="protein sequence ID" value="PNH96115.1"/>
    <property type="molecule type" value="Genomic_DNA"/>
</dbReference>
<sequence length="193" mass="21934">MKGQIIEWNDSKGYGFISALNGELKVFFHISSVKTSHQRPKLNDKVFFEVDEDDKGRFNAANVVIEGAYGFPVTVLFGFTYLVAVFASVFLLGGEWYLIPIYISLSLVTYLMYAWDKKAAQEGAWRTPEKTLHLLSLAGGWPGALLAQFHLRHKSKKQPFKTILWMTVFLNIGGYVWLFTETGREILKQISSI</sequence>
<reference evidence="4 5" key="1">
    <citation type="submission" date="2018-01" db="EMBL/GenBank/DDBJ databases">
        <title>Draft genome sequences of six Vibrio diazotrophicus strains isolated from deep-sea sediments of the Baltic Sea.</title>
        <authorList>
            <person name="Castillo D."/>
            <person name="Vandieken V."/>
            <person name="Chiang O."/>
            <person name="Middelboe M."/>
        </authorList>
    </citation>
    <scope>NUCLEOTIDE SEQUENCE [LARGE SCALE GENOMIC DNA]</scope>
    <source>
        <strain evidence="4 5">65.10M</strain>
    </source>
</reference>
<dbReference type="SUPFAM" id="SSF50249">
    <property type="entry name" value="Nucleic acid-binding proteins"/>
    <property type="match status" value="1"/>
</dbReference>
<dbReference type="InterPro" id="IPR002059">
    <property type="entry name" value="CSP_DNA-bd"/>
</dbReference>
<feature type="transmembrane region" description="Helical" evidence="2">
    <location>
        <begin position="67"/>
        <end position="90"/>
    </location>
</feature>
<dbReference type="SMART" id="SM00357">
    <property type="entry name" value="CSP"/>
    <property type="match status" value="1"/>
</dbReference>
<dbReference type="Gene3D" id="2.40.50.140">
    <property type="entry name" value="Nucleic acid-binding proteins"/>
    <property type="match status" value="1"/>
</dbReference>
<dbReference type="PROSITE" id="PS51857">
    <property type="entry name" value="CSD_2"/>
    <property type="match status" value="1"/>
</dbReference>